<keyword evidence="9" id="KW-0326">Glycosidase</keyword>
<evidence type="ECO:0000256" key="1">
    <source>
        <dbReference type="ARBA" id="ARBA00008343"/>
    </source>
</evidence>
<accession>A0A231V410</accession>
<gene>
    <name evidence="11" type="ORF">B7H23_02900</name>
</gene>
<evidence type="ECO:0000256" key="6">
    <source>
        <dbReference type="ARBA" id="ARBA00023004"/>
    </source>
</evidence>
<dbReference type="GO" id="GO:0046872">
    <property type="term" value="F:metal ion binding"/>
    <property type="evidence" value="ECO:0007669"/>
    <property type="project" value="UniProtKB-KW"/>
</dbReference>
<evidence type="ECO:0000256" key="4">
    <source>
        <dbReference type="ARBA" id="ARBA00022763"/>
    </source>
</evidence>
<dbReference type="FunFam" id="1.10.340.30:FF:000001">
    <property type="entry name" value="Endonuclease III"/>
    <property type="match status" value="1"/>
</dbReference>
<dbReference type="InterPro" id="IPR004036">
    <property type="entry name" value="Endonuclease-III-like_CS2"/>
</dbReference>
<evidence type="ECO:0000256" key="5">
    <source>
        <dbReference type="ARBA" id="ARBA00022801"/>
    </source>
</evidence>
<sequence>MTQKIVIHERHGALLDAEEVGTVFRLLSENLPGRTHNAKGPKGQRTPFRSAIACLLSAQSRDANTAKATEALFALADTPETILELGDDEIREAIRPAGLYNMKTKRIRALCETLLVEFGGTVPRTRAELMRLPGIGRKCADIVMHFVFDEAVIAVDTHVERVCRRTGLAQGVNAGKIAENLAGRAPDWALDEGHFWLIQHGKRTCIARAPKCPSCPVERHCLARRTA</sequence>
<dbReference type="Gene3D" id="1.10.340.30">
    <property type="entry name" value="Hypothetical protein, domain 2"/>
    <property type="match status" value="1"/>
</dbReference>
<evidence type="ECO:0000313" key="12">
    <source>
        <dbReference type="Proteomes" id="UP000215405"/>
    </source>
</evidence>
<dbReference type="GO" id="GO:0019104">
    <property type="term" value="F:DNA N-glycosylase activity"/>
    <property type="evidence" value="ECO:0007669"/>
    <property type="project" value="TreeGrafter"/>
</dbReference>
<dbReference type="SMART" id="SM00478">
    <property type="entry name" value="ENDO3c"/>
    <property type="match status" value="1"/>
</dbReference>
<keyword evidence="5" id="KW-0378">Hydrolase</keyword>
<dbReference type="Pfam" id="PF00730">
    <property type="entry name" value="HhH-GPD"/>
    <property type="match status" value="1"/>
</dbReference>
<evidence type="ECO:0000259" key="10">
    <source>
        <dbReference type="SMART" id="SM00478"/>
    </source>
</evidence>
<evidence type="ECO:0000256" key="2">
    <source>
        <dbReference type="ARBA" id="ARBA00022485"/>
    </source>
</evidence>
<keyword evidence="11" id="KW-0255">Endonuclease</keyword>
<dbReference type="RefSeq" id="WP_094076837.1">
    <property type="nucleotide sequence ID" value="NZ_NBYO01000001.1"/>
</dbReference>
<dbReference type="EMBL" id="NBYO01000001">
    <property type="protein sequence ID" value="OXT02890.1"/>
    <property type="molecule type" value="Genomic_DNA"/>
</dbReference>
<dbReference type="PIRSF" id="PIRSF001435">
    <property type="entry name" value="Nth"/>
    <property type="match status" value="1"/>
</dbReference>
<protein>
    <submittedName>
        <fullName evidence="11">Endonuclease III</fullName>
    </submittedName>
</protein>
<evidence type="ECO:0000256" key="8">
    <source>
        <dbReference type="ARBA" id="ARBA00023204"/>
    </source>
</evidence>
<evidence type="ECO:0000256" key="9">
    <source>
        <dbReference type="ARBA" id="ARBA00023295"/>
    </source>
</evidence>
<dbReference type="PANTHER" id="PTHR10359:SF18">
    <property type="entry name" value="ENDONUCLEASE III"/>
    <property type="match status" value="1"/>
</dbReference>
<dbReference type="InterPro" id="IPR011257">
    <property type="entry name" value="DNA_glycosylase"/>
</dbReference>
<dbReference type="Gene3D" id="1.10.1670.10">
    <property type="entry name" value="Helix-hairpin-Helix base-excision DNA repair enzymes (C-terminal)"/>
    <property type="match status" value="1"/>
</dbReference>
<evidence type="ECO:0000313" key="11">
    <source>
        <dbReference type="EMBL" id="OXT02890.1"/>
    </source>
</evidence>
<keyword evidence="3" id="KW-0479">Metal-binding</keyword>
<dbReference type="GO" id="GO:0051539">
    <property type="term" value="F:4 iron, 4 sulfur cluster binding"/>
    <property type="evidence" value="ECO:0007669"/>
    <property type="project" value="UniProtKB-KW"/>
</dbReference>
<keyword evidence="6" id="KW-0408">Iron</keyword>
<comment type="caution">
    <text evidence="11">The sequence shown here is derived from an EMBL/GenBank/DDBJ whole genome shotgun (WGS) entry which is preliminary data.</text>
</comment>
<keyword evidence="2" id="KW-0004">4Fe-4S</keyword>
<dbReference type="GO" id="GO:0004519">
    <property type="term" value="F:endonuclease activity"/>
    <property type="evidence" value="ECO:0007669"/>
    <property type="project" value="UniProtKB-KW"/>
</dbReference>
<dbReference type="Proteomes" id="UP000215405">
    <property type="component" value="Unassembled WGS sequence"/>
</dbReference>
<dbReference type="AlphaFoldDB" id="A0A231V410"/>
<keyword evidence="8" id="KW-0234">DNA repair</keyword>
<keyword evidence="4" id="KW-0227">DNA damage</keyword>
<organism evidence="11 12">
    <name type="scientific">Notoacmeibacter marinus</name>
    <dbReference type="NCBI Taxonomy" id="1876515"/>
    <lineage>
        <taxon>Bacteria</taxon>
        <taxon>Pseudomonadati</taxon>
        <taxon>Pseudomonadota</taxon>
        <taxon>Alphaproteobacteria</taxon>
        <taxon>Hyphomicrobiales</taxon>
        <taxon>Notoacmeibacteraceae</taxon>
        <taxon>Notoacmeibacter</taxon>
    </lineage>
</organism>
<comment type="similarity">
    <text evidence="1">Belongs to the Nth/MutY family.</text>
</comment>
<proteinExistence type="inferred from homology"/>
<dbReference type="PANTHER" id="PTHR10359">
    <property type="entry name" value="A/G-SPECIFIC ADENINE GLYCOSYLASE/ENDONUCLEASE III"/>
    <property type="match status" value="1"/>
</dbReference>
<keyword evidence="11" id="KW-0540">Nuclease</keyword>
<evidence type="ECO:0000256" key="3">
    <source>
        <dbReference type="ARBA" id="ARBA00022723"/>
    </source>
</evidence>
<dbReference type="InterPro" id="IPR003265">
    <property type="entry name" value="HhH-GPD_domain"/>
</dbReference>
<dbReference type="CDD" id="cd00056">
    <property type="entry name" value="ENDO3c"/>
    <property type="match status" value="1"/>
</dbReference>
<keyword evidence="12" id="KW-1185">Reference proteome</keyword>
<dbReference type="PROSITE" id="PS01155">
    <property type="entry name" value="ENDONUCLEASE_III_2"/>
    <property type="match status" value="1"/>
</dbReference>
<feature type="domain" description="HhH-GPD" evidence="10">
    <location>
        <begin position="56"/>
        <end position="203"/>
    </location>
</feature>
<name>A0A231V410_9HYPH</name>
<evidence type="ECO:0000256" key="7">
    <source>
        <dbReference type="ARBA" id="ARBA00023014"/>
    </source>
</evidence>
<dbReference type="SUPFAM" id="SSF48150">
    <property type="entry name" value="DNA-glycosylase"/>
    <property type="match status" value="1"/>
</dbReference>
<dbReference type="GO" id="GO:0006285">
    <property type="term" value="P:base-excision repair, AP site formation"/>
    <property type="evidence" value="ECO:0007669"/>
    <property type="project" value="TreeGrafter"/>
</dbReference>
<keyword evidence="7" id="KW-0411">Iron-sulfur</keyword>
<dbReference type="InterPro" id="IPR023170">
    <property type="entry name" value="HhH_base_excis_C"/>
</dbReference>
<reference evidence="12" key="1">
    <citation type="journal article" date="2017" name="Int. J. Syst. Evol. Microbiol.">
        <title>Notoacmeibacter marinus gen. nov., sp. nov., isolated from the gut of a limpet and proposal of Notoacmeibacteraceae fam. nov. in the order Rhizobiales of the class Alphaproteobacteria.</title>
        <authorList>
            <person name="Huang Z."/>
            <person name="Guo F."/>
            <person name="Lai Q."/>
        </authorList>
    </citation>
    <scope>NUCLEOTIDE SEQUENCE [LARGE SCALE GENOMIC DNA]</scope>
    <source>
        <strain evidence="12">XMTR2A4</strain>
    </source>
</reference>